<organism evidence="2 3">
    <name type="scientific">Amorphotheca resinae ATCC 22711</name>
    <dbReference type="NCBI Taxonomy" id="857342"/>
    <lineage>
        <taxon>Eukaryota</taxon>
        <taxon>Fungi</taxon>
        <taxon>Dikarya</taxon>
        <taxon>Ascomycota</taxon>
        <taxon>Pezizomycotina</taxon>
        <taxon>Leotiomycetes</taxon>
        <taxon>Helotiales</taxon>
        <taxon>Amorphothecaceae</taxon>
        <taxon>Amorphotheca</taxon>
    </lineage>
</organism>
<accession>A0A2T3BFE4</accession>
<feature type="compositionally biased region" description="Low complexity" evidence="1">
    <location>
        <begin position="94"/>
        <end position="105"/>
    </location>
</feature>
<evidence type="ECO:0000313" key="3">
    <source>
        <dbReference type="Proteomes" id="UP000241818"/>
    </source>
</evidence>
<dbReference type="STRING" id="857342.A0A2T3BFE4"/>
<dbReference type="GO" id="GO:0005763">
    <property type="term" value="C:mitochondrial small ribosomal subunit"/>
    <property type="evidence" value="ECO:0007669"/>
    <property type="project" value="TreeGrafter"/>
</dbReference>
<evidence type="ECO:0000256" key="1">
    <source>
        <dbReference type="SAM" id="MobiDB-lite"/>
    </source>
</evidence>
<dbReference type="Pfam" id="PF12298">
    <property type="entry name" value="Bot1p"/>
    <property type="match status" value="1"/>
</dbReference>
<dbReference type="GO" id="GO:0003735">
    <property type="term" value="F:structural constituent of ribosome"/>
    <property type="evidence" value="ECO:0007669"/>
    <property type="project" value="TreeGrafter"/>
</dbReference>
<dbReference type="OrthoDB" id="10052321at2759"/>
<dbReference type="InterPro" id="IPR021036">
    <property type="entry name" value="Ribosomal_mS45"/>
</dbReference>
<dbReference type="InParanoid" id="A0A2T3BFE4"/>
<protein>
    <recommendedName>
        <fullName evidence="4">Eukaryotic mitochondrial regulator protein-domain-containing protein</fullName>
    </recommendedName>
</protein>
<dbReference type="PANTHER" id="PTHR28158:SF1">
    <property type="entry name" value="SMALL RIBOSOMAL SUBUNIT PROTEIN MS45"/>
    <property type="match status" value="1"/>
</dbReference>
<dbReference type="GO" id="GO:0032543">
    <property type="term" value="P:mitochondrial translation"/>
    <property type="evidence" value="ECO:0007669"/>
    <property type="project" value="TreeGrafter"/>
</dbReference>
<feature type="compositionally biased region" description="Basic and acidic residues" evidence="1">
    <location>
        <begin position="82"/>
        <end position="92"/>
    </location>
</feature>
<gene>
    <name evidence="2" type="ORF">M430DRAFT_15340</name>
</gene>
<dbReference type="GeneID" id="36571304"/>
<feature type="compositionally biased region" description="Polar residues" evidence="1">
    <location>
        <begin position="10"/>
        <end position="33"/>
    </location>
</feature>
<sequence>MPPPLRSPSVIPSTSCAKQLRKTAQSRSFSSTPQRDQRATRARRQFFRWLGTQGQNFLNPLPNSTNYLSAYNAAGQLKRVVEAASDRAERSRQSGGTSNSNDNNESGGGNSNGELPPETVRDLRPFPMNPAFVSQPVLSEEMREKIWERIMKKGQSVREVSASLGVEMSRIGAVVRLMEIEKEWQRIGKPLARPYAKAVMSMLPQTHYRPDDTNPRPHESINDLPLHAATGAQIFYPTSESRHFTRTDAARIFDDNLLPADDRVPHPELTLMHKDFKAGMPQEQILARQRAREEAEAKRKQAALDKRKKDREEVQIVDNGRWHFRFTDINVDEAGKDGRGYRGVGWRYGVPSMDRSRGAIKIPTRVE</sequence>
<reference evidence="2 3" key="1">
    <citation type="journal article" date="2018" name="New Phytol.">
        <title>Comparative genomics and transcriptomics depict ericoid mycorrhizal fungi as versatile saprotrophs and plant mutualists.</title>
        <authorList>
            <person name="Martino E."/>
            <person name="Morin E."/>
            <person name="Grelet G.A."/>
            <person name="Kuo A."/>
            <person name="Kohler A."/>
            <person name="Daghino S."/>
            <person name="Barry K.W."/>
            <person name="Cichocki N."/>
            <person name="Clum A."/>
            <person name="Dockter R.B."/>
            <person name="Hainaut M."/>
            <person name="Kuo R.C."/>
            <person name="LaButti K."/>
            <person name="Lindahl B.D."/>
            <person name="Lindquist E.A."/>
            <person name="Lipzen A."/>
            <person name="Khouja H.R."/>
            <person name="Magnuson J."/>
            <person name="Murat C."/>
            <person name="Ohm R.A."/>
            <person name="Singer S.W."/>
            <person name="Spatafora J.W."/>
            <person name="Wang M."/>
            <person name="Veneault-Fourrey C."/>
            <person name="Henrissat B."/>
            <person name="Grigoriev I.V."/>
            <person name="Martin F.M."/>
            <person name="Perotto S."/>
        </authorList>
    </citation>
    <scope>NUCLEOTIDE SEQUENCE [LARGE SCALE GENOMIC DNA]</scope>
    <source>
        <strain evidence="2 3">ATCC 22711</strain>
    </source>
</reference>
<evidence type="ECO:0000313" key="2">
    <source>
        <dbReference type="EMBL" id="PSS28111.1"/>
    </source>
</evidence>
<keyword evidence="3" id="KW-1185">Reference proteome</keyword>
<name>A0A2T3BFE4_AMORE</name>
<dbReference type="EMBL" id="KZ679006">
    <property type="protein sequence ID" value="PSS28111.1"/>
    <property type="molecule type" value="Genomic_DNA"/>
</dbReference>
<dbReference type="Proteomes" id="UP000241818">
    <property type="component" value="Unassembled WGS sequence"/>
</dbReference>
<feature type="region of interest" description="Disordered" evidence="1">
    <location>
        <begin position="82"/>
        <end position="128"/>
    </location>
</feature>
<dbReference type="RefSeq" id="XP_024725636.1">
    <property type="nucleotide sequence ID" value="XM_024863223.1"/>
</dbReference>
<proteinExistence type="predicted"/>
<dbReference type="AlphaFoldDB" id="A0A2T3BFE4"/>
<feature type="region of interest" description="Disordered" evidence="1">
    <location>
        <begin position="1"/>
        <end position="41"/>
    </location>
</feature>
<dbReference type="PANTHER" id="PTHR28158">
    <property type="entry name" value="37S RIBOSOMAL PROTEIN S35, MITOCHONDRIAL"/>
    <property type="match status" value="1"/>
</dbReference>
<evidence type="ECO:0008006" key="4">
    <source>
        <dbReference type="Google" id="ProtNLM"/>
    </source>
</evidence>